<dbReference type="InterPro" id="IPR000719">
    <property type="entry name" value="Prot_kinase_dom"/>
</dbReference>
<feature type="region of interest" description="Disordered" evidence="9">
    <location>
        <begin position="1"/>
        <end position="281"/>
    </location>
</feature>
<feature type="compositionally biased region" description="Low complexity" evidence="9">
    <location>
        <begin position="552"/>
        <end position="569"/>
    </location>
</feature>
<evidence type="ECO:0000256" key="6">
    <source>
        <dbReference type="ARBA" id="ARBA00022825"/>
    </source>
</evidence>
<feature type="region of interest" description="Disordered" evidence="9">
    <location>
        <begin position="675"/>
        <end position="725"/>
    </location>
</feature>
<feature type="compositionally biased region" description="Polar residues" evidence="9">
    <location>
        <begin position="606"/>
        <end position="634"/>
    </location>
</feature>
<dbReference type="Gene3D" id="3.40.50.200">
    <property type="entry name" value="Peptidase S8/S53 domain"/>
    <property type="match status" value="2"/>
</dbReference>
<dbReference type="PROSITE" id="PS51892">
    <property type="entry name" value="SUBTILASE"/>
    <property type="match status" value="1"/>
</dbReference>
<feature type="region of interest" description="Disordered" evidence="9">
    <location>
        <begin position="2137"/>
        <end position="2166"/>
    </location>
</feature>
<feature type="compositionally biased region" description="Polar residues" evidence="9">
    <location>
        <begin position="200"/>
        <end position="209"/>
    </location>
</feature>
<feature type="region of interest" description="Disordered" evidence="9">
    <location>
        <begin position="1955"/>
        <end position="2005"/>
    </location>
</feature>
<dbReference type="InterPro" id="IPR000209">
    <property type="entry name" value="Peptidase_S8/S53_dom"/>
</dbReference>
<comment type="similarity">
    <text evidence="1 8">Belongs to the peptidase S8 family.</text>
</comment>
<feature type="region of interest" description="Disordered" evidence="9">
    <location>
        <begin position="1122"/>
        <end position="1174"/>
    </location>
</feature>
<keyword evidence="6 8" id="KW-0720">Serine protease</keyword>
<dbReference type="SUPFAM" id="SSF56112">
    <property type="entry name" value="Protein kinase-like (PK-like)"/>
    <property type="match status" value="1"/>
</dbReference>
<evidence type="ECO:0000256" key="3">
    <source>
        <dbReference type="ARBA" id="ARBA00022670"/>
    </source>
</evidence>
<dbReference type="InterPro" id="IPR003137">
    <property type="entry name" value="PA_domain"/>
</dbReference>
<dbReference type="InterPro" id="IPR015500">
    <property type="entry name" value="Peptidase_S8_subtilisin-rel"/>
</dbReference>
<dbReference type="InterPro" id="IPR034187">
    <property type="entry name" value="Peptidases_S8_5"/>
</dbReference>
<evidence type="ECO:0000256" key="5">
    <source>
        <dbReference type="ARBA" id="ARBA00022801"/>
    </source>
</evidence>
<keyword evidence="3 8" id="KW-0645">Protease</keyword>
<evidence type="ECO:0000256" key="8">
    <source>
        <dbReference type="PROSITE-ProRule" id="PRU01240"/>
    </source>
</evidence>
<protein>
    <recommendedName>
        <fullName evidence="10">Protein kinase domain-containing protein</fullName>
    </recommendedName>
</protein>
<dbReference type="EMBL" id="JAAAUQ010000890">
    <property type="protein sequence ID" value="KAF9146907.1"/>
    <property type="molecule type" value="Genomic_DNA"/>
</dbReference>
<dbReference type="Pfam" id="PF00082">
    <property type="entry name" value="Peptidase_S8"/>
    <property type="match status" value="1"/>
</dbReference>
<dbReference type="GO" id="GO:0004252">
    <property type="term" value="F:serine-type endopeptidase activity"/>
    <property type="evidence" value="ECO:0007669"/>
    <property type="project" value="UniProtKB-UniRule"/>
</dbReference>
<dbReference type="PROSITE" id="PS50011">
    <property type="entry name" value="PROTEIN_KINASE_DOM"/>
    <property type="match status" value="1"/>
</dbReference>
<evidence type="ECO:0000256" key="4">
    <source>
        <dbReference type="ARBA" id="ARBA00022729"/>
    </source>
</evidence>
<feature type="region of interest" description="Disordered" evidence="9">
    <location>
        <begin position="872"/>
        <end position="940"/>
    </location>
</feature>
<feature type="active site" description="Charge relay system" evidence="7 8">
    <location>
        <position position="1309"/>
    </location>
</feature>
<evidence type="ECO:0000259" key="10">
    <source>
        <dbReference type="PROSITE" id="PS50011"/>
    </source>
</evidence>
<dbReference type="GO" id="GO:0006508">
    <property type="term" value="P:proteolysis"/>
    <property type="evidence" value="ECO:0007669"/>
    <property type="project" value="UniProtKB-KW"/>
</dbReference>
<feature type="compositionally biased region" description="Acidic residues" evidence="9">
    <location>
        <begin position="265"/>
        <end position="281"/>
    </location>
</feature>
<dbReference type="InterPro" id="IPR036852">
    <property type="entry name" value="Peptidase_S8/S53_dom_sf"/>
</dbReference>
<evidence type="ECO:0000256" key="2">
    <source>
        <dbReference type="ARBA" id="ARBA00022512"/>
    </source>
</evidence>
<feature type="region of interest" description="Disordered" evidence="9">
    <location>
        <begin position="485"/>
        <end position="589"/>
    </location>
</feature>
<sequence>MSGRKHDQSSAWSSVVRMTRSKAQSIIRGEPQQTPTASPQANGVNVEEKEELVEEPVALGESNGALQPGLLLSSPTRSRLLVSIPMGDFKRKLNNTSDQPHSSPQKHRRLSQGKEQDTPPEPQSPSQSHEQQAEVQDKLDQLQGLILEGSKTDLASTMVPSHSQPDQEEQLQGSQEIFQAGPTSQQKASHDNITSKKSTEALQTPTQDGNAIEDPPLDPPEGGEQGNDLRAEKNTPEGAANAEGNWDAHHRRKRARTSDKAEGDGIQDDDEDSDPEEDEENQVVPEYVLREMQAFEQGFNGLQGKFKLLDKIGAGTFSSVYKAIDLEHEQYDNTAWDYEMEKIPGADVSEDKSATTKLSDSEGGKVVALKRIYVTSSPDRIQNEIAILHDLSGHKNVVPLITAFRFMDQVIVVLPYFEHRDFREYYKTLPMDGIRCYFRALLKALMHVHASGIIHRDVKPSNFLYDVQRKTGMLVDFGLAQRQESSRKTYRESKSRPSSSRTSTVERASTAVSSASVPARASISTSVATTSTRTSPYSTATGARASTPAPTVPTMSTAGVTTTTPAQTAHSFLAQRSGSTRRDKENNAPINSRSMLESRATPRTVFTPTAATGTPMQPTATSYVSRSTVPTPAHSQLHPVRHTTTTQDFAATLQNPFQRQRPGAHIASASTAVANHPSPMPGHSTHGRSKHPSIPPHSDTSPIPPIGPAPKATRALGFDKKDPRPVIRVNRAGTRGFRAPEILFRHVKQTVALDIWSVGVILLCFLSGRFPFFHSDDDLEALLEIAVVFGQREMAAVAATFNRTFLTTIPAIKDYGVSRAKICRLMNPTRFGKPDQRSSQNLDAQAMPASDAHGRSVPLQAHHPTIMASKVDLQNRSSAHRQVALPEPDTRRRFHDDLLTRGKDQKGEPAVTVASTTSATQPEGEATSAKPDSKSHTSIETKGTGKLSIFEIEAAYIKSLNIVGTEKEEDFMDAIDLLDKLMALDPTKRITARQALKHRFLAEEKAMRRTATQFRIQLVLILVLTIINVPPWLMFKGNTIASVCALEVSVGGEGYEPNVVVVESSAQDQDGEYEGRERQAQAHVQGYQQQQQQRPLEFVESGPSLNLIPLSGLQEGIVAAGPQLDLQGGGGGDTEREAKNAQQTPLEAPPPQNPDTHSIDESTPPVKEPPAIESTPPIRRLINTYYARLSAIPGTEEAKAQHALVSEALRALPGKVMIRHEFGMDEDDVLNVISFKLEGNSDGLEEVAALAGVIGIYPVRTRKRPKALPLGSLQRTRPSLESAHILTGIQMVHQKLGLTGKGIKVGIIDTGVDYKHPALGGCFGPGCKVAYGYDFVGDNYDNGNSEKDTPNPDKDPMDCAGHGTHVAGIVAARNEGSNAMGPQDFVGVAPDATIGAYRVFGCDGEVSDDVLLAALKAAYRDGMDIVNLSLGGSSGWPEEPFAIACSTYIQKGLHIAIANGNDGEEGLFEDGAPATAAGAVAVGSVDNTHFLGPAADVVWQSLDRHGKAAVTVAGRVEGASAGGGLVGRIGMAMGADAADVPLVGFRSDLTYVIYAPSKDPQGCTPYDEAALDRENQVPRPNIVVLLRRGGCTFSDKAKLVANAKLGGLLVYDIIPEQRPLGMAVSGFNISAAGLSFEDATLLMNALKAKKTDPMLRGNGRKLTARFSSTDQVLKLASGGKISDFSSWGPDARLQYKPDIVTPGGMIYSTFPLAKGGFATLQGTSMASPYMAGIQALFLSKHGKTDPALLLRILQSTAVVTVKPGSSKGLASVFQQGGGLVSMERLFAQEPPTIVSPTALYLNDTQFQKLDHDITFINPSVSSGRIWTLVHRPAFSVNGFEDSNHYSPVNQSRLRHSEISAYSVSMAPSQFQLGPGATGTFRVHIDPPAGLNIQERWLYSGFLEFQCSTTQNTSCGSSLVSYGGMHGRLGDIPILNPALTYPALQLDRFLDVDGGGKTSSASIPNNNDDERHVYSDTGKTPSSHEKKGGDNSKKEHKNLFRDQSERVQVGKGDEDWVQILISINFPTSLLTIEVESVCDNGHGAGGNGDRIRLEIGGSGRSRFQIETEEGLEEAQNMVTRVEQHTNEDELPEDLELVAHMKERLARSQELAFMPSGLYMPYEGYSRVMAPDVPVEPLSLLRKSHGKKAKSKIKPKSGNKRTKKAHKS</sequence>
<comment type="caution">
    <text evidence="11">The sequence shown here is derived from an EMBL/GenBank/DDBJ whole genome shotgun (WGS) entry which is preliminary data.</text>
</comment>
<reference evidence="11" key="1">
    <citation type="journal article" date="2020" name="Fungal Divers.">
        <title>Resolving the Mortierellaceae phylogeny through synthesis of multi-gene phylogenetics and phylogenomics.</title>
        <authorList>
            <person name="Vandepol N."/>
            <person name="Liber J."/>
            <person name="Desiro A."/>
            <person name="Na H."/>
            <person name="Kennedy M."/>
            <person name="Barry K."/>
            <person name="Grigoriev I.V."/>
            <person name="Miller A.N."/>
            <person name="O'Donnell K."/>
            <person name="Stajich J.E."/>
            <person name="Bonito G."/>
        </authorList>
    </citation>
    <scope>NUCLEOTIDE SEQUENCE</scope>
    <source>
        <strain evidence="11">NRRL 6426</strain>
    </source>
</reference>
<feature type="compositionally biased region" description="Basic and acidic residues" evidence="9">
    <location>
        <begin position="188"/>
        <end position="199"/>
    </location>
</feature>
<gene>
    <name evidence="11" type="ORF">BG015_011473</name>
</gene>
<dbReference type="PROSITE" id="PS00137">
    <property type="entry name" value="SUBTILASE_HIS"/>
    <property type="match status" value="1"/>
</dbReference>
<feature type="compositionally biased region" description="Polar residues" evidence="9">
    <location>
        <begin position="94"/>
        <end position="103"/>
    </location>
</feature>
<dbReference type="PROSITE" id="PS00138">
    <property type="entry name" value="SUBTILASE_SER"/>
    <property type="match status" value="1"/>
</dbReference>
<keyword evidence="5 8" id="KW-0378">Hydrolase</keyword>
<organism evidence="11 12">
    <name type="scientific">Linnemannia schmuckeri</name>
    <dbReference type="NCBI Taxonomy" id="64567"/>
    <lineage>
        <taxon>Eukaryota</taxon>
        <taxon>Fungi</taxon>
        <taxon>Fungi incertae sedis</taxon>
        <taxon>Mucoromycota</taxon>
        <taxon>Mortierellomycotina</taxon>
        <taxon>Mortierellomycetes</taxon>
        <taxon>Mortierellales</taxon>
        <taxon>Mortierellaceae</taxon>
        <taxon>Linnemannia</taxon>
    </lineage>
</organism>
<feature type="compositionally biased region" description="Basic and acidic residues" evidence="9">
    <location>
        <begin position="131"/>
        <end position="140"/>
    </location>
</feature>
<dbReference type="InterPro" id="IPR011009">
    <property type="entry name" value="Kinase-like_dom_sf"/>
</dbReference>
<dbReference type="Pfam" id="PF00069">
    <property type="entry name" value="Pkinase"/>
    <property type="match status" value="2"/>
</dbReference>
<feature type="compositionally biased region" description="Low complexity" evidence="9">
    <location>
        <begin position="70"/>
        <end position="83"/>
    </location>
</feature>
<feature type="non-terminal residue" evidence="11">
    <location>
        <position position="1"/>
    </location>
</feature>
<dbReference type="Gene3D" id="3.50.30.30">
    <property type="match status" value="1"/>
</dbReference>
<accession>A0A9P5RV20</accession>
<feature type="compositionally biased region" description="Basic residues" evidence="9">
    <location>
        <begin position="2140"/>
        <end position="2166"/>
    </location>
</feature>
<evidence type="ECO:0000313" key="12">
    <source>
        <dbReference type="Proteomes" id="UP000748756"/>
    </source>
</evidence>
<evidence type="ECO:0000256" key="9">
    <source>
        <dbReference type="SAM" id="MobiDB-lite"/>
    </source>
</evidence>
<feature type="compositionally biased region" description="Basic and acidic residues" evidence="9">
    <location>
        <begin position="485"/>
        <end position="495"/>
    </location>
</feature>
<dbReference type="PRINTS" id="PR00723">
    <property type="entry name" value="SUBTILISIN"/>
</dbReference>
<dbReference type="InterPro" id="IPR008271">
    <property type="entry name" value="Ser/Thr_kinase_AS"/>
</dbReference>
<dbReference type="InterPro" id="IPR022398">
    <property type="entry name" value="Peptidase_S8_His-AS"/>
</dbReference>
<keyword evidence="4" id="KW-0732">Signal</keyword>
<dbReference type="InterPro" id="IPR023828">
    <property type="entry name" value="Peptidase_S8_Ser-AS"/>
</dbReference>
<dbReference type="Pfam" id="PF02225">
    <property type="entry name" value="PA"/>
    <property type="match status" value="1"/>
</dbReference>
<dbReference type="PROSITE" id="PS00136">
    <property type="entry name" value="SUBTILASE_ASP"/>
    <property type="match status" value="1"/>
</dbReference>
<feature type="compositionally biased region" description="Low complexity" evidence="9">
    <location>
        <begin position="910"/>
        <end position="920"/>
    </location>
</feature>
<feature type="active site" description="Charge relay system" evidence="7 8">
    <location>
        <position position="1362"/>
    </location>
</feature>
<feature type="domain" description="Protein kinase" evidence="10">
    <location>
        <begin position="306"/>
        <end position="1001"/>
    </location>
</feature>
<dbReference type="CDD" id="cd07489">
    <property type="entry name" value="Peptidases_S8_5"/>
    <property type="match status" value="1"/>
</dbReference>
<feature type="region of interest" description="Disordered" evidence="9">
    <location>
        <begin position="830"/>
        <end position="856"/>
    </location>
</feature>
<dbReference type="PANTHER" id="PTHR43806">
    <property type="entry name" value="PEPTIDASE S8"/>
    <property type="match status" value="1"/>
</dbReference>
<feature type="compositionally biased region" description="Polar residues" evidence="9">
    <location>
        <begin position="153"/>
        <end position="187"/>
    </location>
</feature>
<dbReference type="InterPro" id="IPR050131">
    <property type="entry name" value="Peptidase_S8_subtilisin-like"/>
</dbReference>
<feature type="compositionally biased region" description="Basic and acidic residues" evidence="9">
    <location>
        <begin position="1981"/>
        <end position="2004"/>
    </location>
</feature>
<dbReference type="InterPro" id="IPR023827">
    <property type="entry name" value="Peptidase_S8_Asp-AS"/>
</dbReference>
<evidence type="ECO:0000256" key="1">
    <source>
        <dbReference type="ARBA" id="ARBA00011073"/>
    </source>
</evidence>
<dbReference type="SMART" id="SM00220">
    <property type="entry name" value="S_TKc"/>
    <property type="match status" value="1"/>
</dbReference>
<keyword evidence="2" id="KW-0134">Cell wall</keyword>
<dbReference type="GO" id="GO:0005615">
    <property type="term" value="C:extracellular space"/>
    <property type="evidence" value="ECO:0007669"/>
    <property type="project" value="TreeGrafter"/>
</dbReference>
<proteinExistence type="inferred from homology"/>
<dbReference type="PANTHER" id="PTHR43806:SF66">
    <property type="entry name" value="SERIN ENDOPEPTIDASE"/>
    <property type="match status" value="1"/>
</dbReference>
<dbReference type="PROSITE" id="PS00108">
    <property type="entry name" value="PROTEIN_KINASE_ST"/>
    <property type="match status" value="1"/>
</dbReference>
<feature type="active site" description="Charge relay system" evidence="7 8">
    <location>
        <position position="1724"/>
    </location>
</feature>
<name>A0A9P5RV20_9FUNG</name>
<evidence type="ECO:0000313" key="11">
    <source>
        <dbReference type="EMBL" id="KAF9146907.1"/>
    </source>
</evidence>
<feature type="region of interest" description="Disordered" evidence="9">
    <location>
        <begin position="606"/>
        <end position="636"/>
    </location>
</feature>
<feature type="compositionally biased region" description="Polar residues" evidence="9">
    <location>
        <begin position="31"/>
        <end position="43"/>
    </location>
</feature>
<keyword evidence="2" id="KW-0964">Secreted</keyword>
<evidence type="ECO:0000256" key="7">
    <source>
        <dbReference type="PIRSR" id="PIRSR615500-1"/>
    </source>
</evidence>
<feature type="compositionally biased region" description="Low complexity" evidence="9">
    <location>
        <begin position="496"/>
        <end position="535"/>
    </location>
</feature>
<dbReference type="GO" id="GO:0004672">
    <property type="term" value="F:protein kinase activity"/>
    <property type="evidence" value="ECO:0007669"/>
    <property type="project" value="InterPro"/>
</dbReference>
<keyword evidence="12" id="KW-1185">Reference proteome</keyword>
<dbReference type="SUPFAM" id="SSF52743">
    <property type="entry name" value="Subtilisin-like"/>
    <property type="match status" value="1"/>
</dbReference>
<dbReference type="OrthoDB" id="10020333at2759"/>
<dbReference type="Gene3D" id="3.30.200.20">
    <property type="entry name" value="Phosphorylase Kinase, domain 1"/>
    <property type="match status" value="1"/>
</dbReference>
<dbReference type="GO" id="GO:0005524">
    <property type="term" value="F:ATP binding"/>
    <property type="evidence" value="ECO:0007669"/>
    <property type="project" value="InterPro"/>
</dbReference>
<dbReference type="Proteomes" id="UP000748756">
    <property type="component" value="Unassembled WGS sequence"/>
</dbReference>
<feature type="compositionally biased region" description="Basic and acidic residues" evidence="9">
    <location>
        <begin position="888"/>
        <end position="907"/>
    </location>
</feature>
<dbReference type="Gene3D" id="1.10.510.10">
    <property type="entry name" value="Transferase(Phosphotransferase) domain 1"/>
    <property type="match status" value="3"/>
</dbReference>